<proteinExistence type="predicted"/>
<dbReference type="Proteomes" id="UP001597261">
    <property type="component" value="Unassembled WGS sequence"/>
</dbReference>
<feature type="transmembrane region" description="Helical" evidence="5">
    <location>
        <begin position="61"/>
        <end position="82"/>
    </location>
</feature>
<keyword evidence="4 5" id="KW-0472">Membrane</keyword>
<feature type="transmembrane region" description="Helical" evidence="5">
    <location>
        <begin position="36"/>
        <end position="55"/>
    </location>
</feature>
<feature type="transmembrane region" description="Helical" evidence="5">
    <location>
        <begin position="279"/>
        <end position="301"/>
    </location>
</feature>
<dbReference type="GO" id="GO:0016874">
    <property type="term" value="F:ligase activity"/>
    <property type="evidence" value="ECO:0007669"/>
    <property type="project" value="UniProtKB-KW"/>
</dbReference>
<reference evidence="8" key="1">
    <citation type="journal article" date="2019" name="Int. J. Syst. Evol. Microbiol.">
        <title>The Global Catalogue of Microorganisms (GCM) 10K type strain sequencing project: providing services to taxonomists for standard genome sequencing and annotation.</title>
        <authorList>
            <consortium name="The Broad Institute Genomics Platform"/>
            <consortium name="The Broad Institute Genome Sequencing Center for Infectious Disease"/>
            <person name="Wu L."/>
            <person name="Ma J."/>
        </authorList>
    </citation>
    <scope>NUCLEOTIDE SEQUENCE [LARGE SCALE GENOMIC DNA]</scope>
    <source>
        <strain evidence="8">CGMCC 1.12470</strain>
    </source>
</reference>
<accession>A0ABW4IV90</accession>
<feature type="transmembrane region" description="Helical" evidence="5">
    <location>
        <begin position="89"/>
        <end position="111"/>
    </location>
</feature>
<dbReference type="EMBL" id="JBHUDX010000053">
    <property type="protein sequence ID" value="MFD1660313.1"/>
    <property type="molecule type" value="Genomic_DNA"/>
</dbReference>
<name>A0ABW4IV90_9ACTN</name>
<feature type="transmembrane region" description="Helical" evidence="5">
    <location>
        <begin position="237"/>
        <end position="267"/>
    </location>
</feature>
<dbReference type="RefSeq" id="WP_381084290.1">
    <property type="nucleotide sequence ID" value="NZ_JBHUDX010000053.1"/>
</dbReference>
<gene>
    <name evidence="7" type="ORF">ACFSL4_19420</name>
</gene>
<evidence type="ECO:0000256" key="4">
    <source>
        <dbReference type="ARBA" id="ARBA00023136"/>
    </source>
</evidence>
<keyword evidence="3 5" id="KW-1133">Transmembrane helix</keyword>
<keyword evidence="8" id="KW-1185">Reference proteome</keyword>
<evidence type="ECO:0000256" key="1">
    <source>
        <dbReference type="ARBA" id="ARBA00004141"/>
    </source>
</evidence>
<dbReference type="Pfam" id="PF04932">
    <property type="entry name" value="Wzy_C"/>
    <property type="match status" value="1"/>
</dbReference>
<protein>
    <submittedName>
        <fullName evidence="7">O-antigen ligase family protein</fullName>
    </submittedName>
</protein>
<feature type="domain" description="O-antigen ligase-related" evidence="6">
    <location>
        <begin position="237"/>
        <end position="382"/>
    </location>
</feature>
<feature type="transmembrane region" description="Helical" evidence="5">
    <location>
        <begin position="365"/>
        <end position="388"/>
    </location>
</feature>
<evidence type="ECO:0000256" key="3">
    <source>
        <dbReference type="ARBA" id="ARBA00022989"/>
    </source>
</evidence>
<feature type="transmembrane region" description="Helical" evidence="5">
    <location>
        <begin position="12"/>
        <end position="29"/>
    </location>
</feature>
<comment type="caution">
    <text evidence="7">The sequence shown here is derived from an EMBL/GenBank/DDBJ whole genome shotgun (WGS) entry which is preliminary data.</text>
</comment>
<evidence type="ECO:0000256" key="2">
    <source>
        <dbReference type="ARBA" id="ARBA00022692"/>
    </source>
</evidence>
<sequence>MHHLAVAVDTAPSLFAALTLAIALLWIFARHYSVGVGLLLASQVWIVVAHGRLPALDVGLHAYPADFLSACACLVALSRLLLHRVPARAGVLLILGMMALTVWSIVRGIGVGGFQTAANDSRVYFFQVFAFTLYVATAPLSAAMGRVIGRAWLAAAAVYVVLSLAGWADAGLQAVGSPTAAVGAVTDARPVPANAALMLVQGAVLLLCPPASDPRVPGRAGGGRSGTRRHRLIRSTLAVLLFVCVILLQHRTVWVVAAVVVVVYWALRPSPTGQRVATAVAGVLVGCLTAVCYGLGVFGSVGGKVAASLADAQDSHSTFVWRILGWQELLSAPRPWVDWVVGSPFGSGYVRIVEGGLITVSPHDYYVHVALRLGLVGLLLLVAVYTQVWWRLPRDGPGGLLLRLLIVSQLVFCAAYSASPEQGLLLGLCLWQIRFRTADRGTGKRSADVPGPLPRPAVVEPRTAWVPAGSGASHRRVARAAPTCT</sequence>
<feature type="transmembrane region" description="Helical" evidence="5">
    <location>
        <begin position="400"/>
        <end position="418"/>
    </location>
</feature>
<dbReference type="InterPro" id="IPR007016">
    <property type="entry name" value="O-antigen_ligase-rel_domated"/>
</dbReference>
<keyword evidence="2 5" id="KW-0812">Transmembrane</keyword>
<evidence type="ECO:0000259" key="6">
    <source>
        <dbReference type="Pfam" id="PF04932"/>
    </source>
</evidence>
<evidence type="ECO:0000256" key="5">
    <source>
        <dbReference type="SAM" id="Phobius"/>
    </source>
</evidence>
<organism evidence="7 8">
    <name type="scientific">Streptomyces caeni</name>
    <dbReference type="NCBI Taxonomy" id="2307231"/>
    <lineage>
        <taxon>Bacteria</taxon>
        <taxon>Bacillati</taxon>
        <taxon>Actinomycetota</taxon>
        <taxon>Actinomycetes</taxon>
        <taxon>Kitasatosporales</taxon>
        <taxon>Streptomycetaceae</taxon>
        <taxon>Streptomyces</taxon>
    </lineage>
</organism>
<evidence type="ECO:0000313" key="7">
    <source>
        <dbReference type="EMBL" id="MFD1660313.1"/>
    </source>
</evidence>
<keyword evidence="7" id="KW-0436">Ligase</keyword>
<evidence type="ECO:0000313" key="8">
    <source>
        <dbReference type="Proteomes" id="UP001597261"/>
    </source>
</evidence>
<feature type="transmembrane region" description="Helical" evidence="5">
    <location>
        <begin position="123"/>
        <end position="144"/>
    </location>
</feature>
<comment type="subcellular location">
    <subcellularLocation>
        <location evidence="1">Membrane</location>
        <topology evidence="1">Multi-pass membrane protein</topology>
    </subcellularLocation>
</comment>